<dbReference type="STRING" id="259536.Psyc_1018"/>
<gene>
    <name evidence="1" type="ordered locus">Psyc_1018</name>
</gene>
<dbReference type="EMBL" id="CP000082">
    <property type="protein sequence ID" value="AAZ18871.1"/>
    <property type="molecule type" value="Genomic_DNA"/>
</dbReference>
<sequence>MTTMAITQNDLEILKSEIMADTPDGGGLPTGIAVIDGVSNNLFPDVSDIDRLIGRVRLRKVSLAVKTANADLLQATRMLFTELPANPNISVFAFKATSFADRRVDAQNKIESYLAFGTKWAGHLLETQLAGQRVIQISLDKGDAIPAIDKPLVLIQNEGQSDEFYQYIRPTKVDTVERRFQVTLDKTVTRIIVTIEFGDTLTKTFTGLTVPEFYNSISTSRRAILREARVADAAKYYSASRLAEPVIAMQSRQVVVNSIYTQVVPSTQVETPLLQVDPVNQGTSQAVGTNTILINKTISATANTSFNLTSGVAMGSLTLTVADITLTDTKGELRTALGVSYGAINYGTGQVTWYSNMNKGQVAVTGSYKPASDITRVAQTDYQIVGGNAGYNYVRELGTEPLAGSLKVSYVVQGSVYNVTDDGHGNLVDLSGNGRGTVTGRTVLLTTAAIPDTDSYIIYSFGVDLDTTKIADKVLSPAYHIITIPDGMPASITVTWGVGKTATVTNGVITGDATGSLSGNRLLLAPNITVDKGTEFTLSYSRPLPASALSYSDTQAGRVLSFNMGGAITKGQVRLDINTSQGLFLNVVLSTVANSNALVVSSVSKSNYDIPVNAGEVDPRLSFVIESSNVDKLTGKIDLTFSVKITTKFTYIVHRSFFRSDYTKTVYKNNYPVITSTGINAVAVKDDLVETINSTVIVQDMLASLITGQSQSLLAGSVFLNAMGASINDKNGVLYSGDVAVGSVDYGAGLATLTNWTAAAINKVTATSLVVQEAPLPVANIIFRTPSAPLKEASFQMNVTLDNGTVMSLSTDAQGGITGSAYAHGQVDFKSGVIALYFYEKLKVADNPTVINEPWYAATNIYAEGGFDYINRPIDVKPDSIRYNAVAYSYLPLDKELIGLDPVRLPTDGRVPFVRKGDSIAITELKTMVLPTNAPNDTFNLGFTRLSDVNVVDSTGKKVSFDYLDIDLDAGVLTLNALFDMTLYTAPLTAKFRIMDIALVIETDISGRVTLSTVITHNYSTAAVFSSMLLAGDMQSRAYGVFSQKSWGSVFSDTLLGDAATSQLQVTNNPIVVTNRDAIEERWALVFTGSTSFRIIGQTVGEIGVGSTGTVTSPLNPMTLQPYFTIPVEAWGSGWAANNVVRFNTVAAKYPVWIGNAIQQHTGSSADNYDFTIGYHANIDRNRG</sequence>
<reference evidence="1 2" key="1">
    <citation type="journal article" date="2010" name="Appl. Environ. Microbiol.">
        <title>The genome sequence of Psychrobacter arcticus 273-4, a psychroactive Siberian permafrost bacterium, reveals mechanisms for adaptation to low-temperature growth.</title>
        <authorList>
            <person name="Ayala-del-Rio H.L."/>
            <person name="Chain P.S."/>
            <person name="Grzymski J.J."/>
            <person name="Ponder M.A."/>
            <person name="Ivanova N."/>
            <person name="Bergholz P.W."/>
            <person name="Di Bartolo G."/>
            <person name="Hauser L."/>
            <person name="Land M."/>
            <person name="Bakermans C."/>
            <person name="Rodrigues D."/>
            <person name="Klappenbach J."/>
            <person name="Zarka D."/>
            <person name="Larimer F."/>
            <person name="Richardson P."/>
            <person name="Murray A."/>
            <person name="Thomashow M."/>
            <person name="Tiedje J.M."/>
        </authorList>
    </citation>
    <scope>NUCLEOTIDE SEQUENCE [LARGE SCALE GENOMIC DNA]</scope>
    <source>
        <strain evidence="2">DSM 17307 / VKM B-2377 / 273-4</strain>
    </source>
</reference>
<proteinExistence type="predicted"/>
<evidence type="ECO:0000313" key="1">
    <source>
        <dbReference type="EMBL" id="AAZ18871.1"/>
    </source>
</evidence>
<dbReference type="HOGENOM" id="CLU_271460_0_0_6"/>
<dbReference type="eggNOG" id="ENOG502Z7RQ">
    <property type="taxonomic scope" value="Bacteria"/>
</dbReference>
<dbReference type="KEGG" id="par:Psyc_1018"/>
<keyword evidence="2" id="KW-1185">Reference proteome</keyword>
<evidence type="ECO:0000313" key="2">
    <source>
        <dbReference type="Proteomes" id="UP000000546"/>
    </source>
</evidence>
<name>Q4FSY7_PSYA2</name>
<dbReference type="AlphaFoldDB" id="Q4FSY7"/>
<dbReference type="Proteomes" id="UP000000546">
    <property type="component" value="Chromosome"/>
</dbReference>
<organism evidence="1 2">
    <name type="scientific">Psychrobacter arcticus (strain DSM 17307 / VKM B-2377 / 273-4)</name>
    <dbReference type="NCBI Taxonomy" id="259536"/>
    <lineage>
        <taxon>Bacteria</taxon>
        <taxon>Pseudomonadati</taxon>
        <taxon>Pseudomonadota</taxon>
        <taxon>Gammaproteobacteria</taxon>
        <taxon>Moraxellales</taxon>
        <taxon>Moraxellaceae</taxon>
        <taxon>Psychrobacter</taxon>
    </lineage>
</organism>
<accession>Q4FSY7</accession>
<protein>
    <submittedName>
        <fullName evidence="1">Uncharacterized protein</fullName>
    </submittedName>
</protein>